<dbReference type="OrthoDB" id="975384at2"/>
<reference evidence="4 5" key="1">
    <citation type="submission" date="2016-11" db="EMBL/GenBank/DDBJ databases">
        <title>Trade-off between light-utilization and light-protection in marine flavobacteria.</title>
        <authorList>
            <person name="Kumagai Y."/>
        </authorList>
    </citation>
    <scope>NUCLEOTIDE SEQUENCE [LARGE SCALE GENOMIC DNA]</scope>
    <source>
        <strain evidence="4 5">JCM 13191</strain>
    </source>
</reference>
<dbReference type="EMBL" id="CP019344">
    <property type="protein sequence ID" value="ARN77847.1"/>
    <property type="molecule type" value="Genomic_DNA"/>
</dbReference>
<protein>
    <recommendedName>
        <fullName evidence="3">Secretion system C-terminal sorting domain-containing protein</fullName>
    </recommendedName>
</protein>
<feature type="domain" description="Secretion system C-terminal sorting" evidence="3">
    <location>
        <begin position="806"/>
        <end position="875"/>
    </location>
</feature>
<feature type="signal peptide" evidence="2">
    <location>
        <begin position="1"/>
        <end position="26"/>
    </location>
</feature>
<dbReference type="Pfam" id="PF18962">
    <property type="entry name" value="Por_Secre_tail"/>
    <property type="match status" value="1"/>
</dbReference>
<accession>A0A1W6MJU8</accession>
<keyword evidence="5" id="KW-1185">Reference proteome</keyword>
<dbReference type="NCBIfam" id="TIGR04183">
    <property type="entry name" value="Por_Secre_tail"/>
    <property type="match status" value="1"/>
</dbReference>
<feature type="chain" id="PRO_5012213266" description="Secretion system C-terminal sorting domain-containing protein" evidence="2">
    <location>
        <begin position="27"/>
        <end position="877"/>
    </location>
</feature>
<name>A0A1W6MJU8_9FLAO</name>
<dbReference type="STRING" id="331648.BST97_07435"/>
<gene>
    <name evidence="4" type="ORF">BST97_07435</name>
</gene>
<sequence length="877" mass="93779">MGNFLHKSFKISFVLSILFLASNLKAQTTFQGNGNTGFGDAIGTGSIEIQDNGTTATITVNTGSGQFNDFLVIYFDTGADGRNVIDSDVNDQNDDNRRAISSAGTDASVINFPPGFEARYAISVNTGFGGLWEIPAPQATPIVNNQLPFVTTVGNPANNSVASFSMTFNWSDIGLTGASTDNLDFVATYVNGSNGYLSNEGYGGGFDEGTADTNNNYGSQTLNITQYFRYTPGGTVAKVGGVAATAQDGNYSADATWSNGNVPFLEDWIVINDVIDVDQNTTIANLEIIQSYANVPSLTVNSGSTLISTGTVETNGFDFKVDGTLTTVGSTFNGNITIGATGILDVQTGVATFNNDLLFLSDIVTGTPQSGQIDQVNGTLVVNGESSVEIYVPAATENTRAFRFISSTVTTTNPLSANWQDDQDGNPAVTTSGVGTHITGNGGAANGFDTTISNNPSAFTFDNTYVNSSPTAGVNPQIDAWNPLANTSGILEAGVPYRLFVRGDRNYDLTSSPANAPNNDTRLVSAGELTNGPVLMDNLSEEAGYFSLIGNPYQAIVDAGALTYTNTNGSQIYVWDPNEGLNGLYVSINTSSGTSGPTSSDATQFLIPGQAFFVETIASSAASVLFEEVDKAVEEPFTLVNRNQNEAKIDVRLFSADRFAQGLSQNNAFGIRFDPSFNNEVDRYDAGLFYNDAENLYTTINGKKLMVELRKAPVAEEVIPVSIVDYRFSDYVLNINRANLNLASNLDVQLFDSFTNTTVAIPDGITNYNFSVNPNDPASINQDRFEIQFVDGTLSNDQFDLDRVALYPNPAQGAFTIEVPFTTETTVRVYNALGQEMIKRTSSDSQINIDGNSLKNGLYIVKITNGDQEISKKLIMK</sequence>
<evidence type="ECO:0000256" key="2">
    <source>
        <dbReference type="SAM" id="SignalP"/>
    </source>
</evidence>
<dbReference type="Proteomes" id="UP000193431">
    <property type="component" value="Chromosome"/>
</dbReference>
<organism evidence="4 5">
    <name type="scientific">Nonlabens spongiae</name>
    <dbReference type="NCBI Taxonomy" id="331648"/>
    <lineage>
        <taxon>Bacteria</taxon>
        <taxon>Pseudomonadati</taxon>
        <taxon>Bacteroidota</taxon>
        <taxon>Flavobacteriia</taxon>
        <taxon>Flavobacteriales</taxon>
        <taxon>Flavobacteriaceae</taxon>
        <taxon>Nonlabens</taxon>
    </lineage>
</organism>
<evidence type="ECO:0000313" key="4">
    <source>
        <dbReference type="EMBL" id="ARN77847.1"/>
    </source>
</evidence>
<dbReference type="AlphaFoldDB" id="A0A1W6MJU8"/>
<evidence type="ECO:0000256" key="1">
    <source>
        <dbReference type="ARBA" id="ARBA00022729"/>
    </source>
</evidence>
<dbReference type="InterPro" id="IPR026444">
    <property type="entry name" value="Secre_tail"/>
</dbReference>
<evidence type="ECO:0000313" key="5">
    <source>
        <dbReference type="Proteomes" id="UP000193431"/>
    </source>
</evidence>
<proteinExistence type="predicted"/>
<evidence type="ECO:0000259" key="3">
    <source>
        <dbReference type="Pfam" id="PF18962"/>
    </source>
</evidence>
<keyword evidence="1 2" id="KW-0732">Signal</keyword>
<dbReference type="RefSeq" id="WP_085766644.1">
    <property type="nucleotide sequence ID" value="NZ_CP019344.1"/>
</dbReference>